<feature type="domain" description="Bifunctional inhibitor/plant lipid transfer protein/seed storage helical" evidence="4">
    <location>
        <begin position="37"/>
        <end position="102"/>
    </location>
</feature>
<dbReference type="AlphaFoldDB" id="A0ABD1ALL7"/>
<dbReference type="PANTHER" id="PTHR33214:SF73">
    <property type="entry name" value="BIFUNCTIONAL INHIBITOR_LIPID-TRANSFER PROTEIN_SEED STORAGE 2S ALBUMIN SUPERFAMILY PROTEIN"/>
    <property type="match status" value="1"/>
</dbReference>
<reference evidence="5 6" key="1">
    <citation type="submission" date="2024-04" db="EMBL/GenBank/DDBJ databases">
        <title>Genome assembly C_amara_ONT_v2.</title>
        <authorList>
            <person name="Yant L."/>
            <person name="Moore C."/>
            <person name="Slenker M."/>
        </authorList>
    </citation>
    <scope>NUCLEOTIDE SEQUENCE [LARGE SCALE GENOMIC DNA]</scope>
    <source>
        <tissue evidence="5">Leaf</tissue>
    </source>
</reference>
<dbReference type="InterPro" id="IPR036312">
    <property type="entry name" value="Bifun_inhib/LTP/seed_sf"/>
</dbReference>
<evidence type="ECO:0000256" key="3">
    <source>
        <dbReference type="SAM" id="SignalP"/>
    </source>
</evidence>
<evidence type="ECO:0000256" key="1">
    <source>
        <dbReference type="ARBA" id="ARBA00022448"/>
    </source>
</evidence>
<keyword evidence="6" id="KW-1185">Reference proteome</keyword>
<feature type="signal peptide" evidence="3">
    <location>
        <begin position="1"/>
        <end position="24"/>
    </location>
</feature>
<dbReference type="Gene3D" id="1.10.110.10">
    <property type="entry name" value="Plant lipid-transfer and hydrophobic proteins"/>
    <property type="match status" value="1"/>
</dbReference>
<dbReference type="InterPro" id="IPR016140">
    <property type="entry name" value="Bifunc_inhib/LTP/seed_store"/>
</dbReference>
<keyword evidence="3" id="KW-0732">Signal</keyword>
<dbReference type="SMART" id="SM00499">
    <property type="entry name" value="AAI"/>
    <property type="match status" value="1"/>
</dbReference>
<evidence type="ECO:0000256" key="2">
    <source>
        <dbReference type="ARBA" id="ARBA00023121"/>
    </source>
</evidence>
<gene>
    <name evidence="5" type="ORF">V5N11_029835</name>
</gene>
<name>A0ABD1ALL7_CARAN</name>
<evidence type="ECO:0000313" key="6">
    <source>
        <dbReference type="Proteomes" id="UP001558713"/>
    </source>
</evidence>
<keyword evidence="2" id="KW-0446">Lipid-binding</keyword>
<dbReference type="GO" id="GO:0008289">
    <property type="term" value="F:lipid binding"/>
    <property type="evidence" value="ECO:0007669"/>
    <property type="project" value="UniProtKB-KW"/>
</dbReference>
<dbReference type="PANTHER" id="PTHR33214">
    <property type="entry name" value="BIFUNCTIONAL INHIBITOR/LIPID-TRANSFER PROTEIN/SEED STORAGE 2S ALBUMIN SUPERFAMILY PROTEIN"/>
    <property type="match status" value="1"/>
</dbReference>
<dbReference type="Proteomes" id="UP001558713">
    <property type="component" value="Unassembled WGS sequence"/>
</dbReference>
<accession>A0ABD1ALL7</accession>
<dbReference type="EMBL" id="JBANAX010000489">
    <property type="protein sequence ID" value="KAL1207021.1"/>
    <property type="molecule type" value="Genomic_DNA"/>
</dbReference>
<evidence type="ECO:0000313" key="5">
    <source>
        <dbReference type="EMBL" id="KAL1207021.1"/>
    </source>
</evidence>
<organism evidence="5 6">
    <name type="scientific">Cardamine amara subsp. amara</name>
    <dbReference type="NCBI Taxonomy" id="228776"/>
    <lineage>
        <taxon>Eukaryota</taxon>
        <taxon>Viridiplantae</taxon>
        <taxon>Streptophyta</taxon>
        <taxon>Embryophyta</taxon>
        <taxon>Tracheophyta</taxon>
        <taxon>Spermatophyta</taxon>
        <taxon>Magnoliopsida</taxon>
        <taxon>eudicotyledons</taxon>
        <taxon>Gunneridae</taxon>
        <taxon>Pentapetalae</taxon>
        <taxon>rosids</taxon>
        <taxon>malvids</taxon>
        <taxon>Brassicales</taxon>
        <taxon>Brassicaceae</taxon>
        <taxon>Cardamineae</taxon>
        <taxon>Cardamine</taxon>
    </lineage>
</organism>
<dbReference type="SUPFAM" id="SSF47699">
    <property type="entry name" value="Bifunctional inhibitor/lipid-transfer protein/seed storage 2S albumin"/>
    <property type="match status" value="1"/>
</dbReference>
<protein>
    <submittedName>
        <fullName evidence="5">Non-specific lipid-transfer protein AKCS9</fullName>
    </submittedName>
</protein>
<dbReference type="Pfam" id="PF00234">
    <property type="entry name" value="Tryp_alpha_amyl"/>
    <property type="match status" value="1"/>
</dbReference>
<sequence>MKFTTLILFTFVIVVMLSPISIRATAVGGFGEVAASCAPANLLPCLQAITTGGTPSKACCNELIAQQSCLCSYIQNPAYSMYVSSPNARKVLEACKVDYPTC</sequence>
<keyword evidence="1" id="KW-0813">Transport</keyword>
<proteinExistence type="predicted"/>
<feature type="chain" id="PRO_5044779319" evidence="3">
    <location>
        <begin position="25"/>
        <end position="102"/>
    </location>
</feature>
<evidence type="ECO:0000259" key="4">
    <source>
        <dbReference type="SMART" id="SM00499"/>
    </source>
</evidence>
<dbReference type="CDD" id="cd01959">
    <property type="entry name" value="nsLTP2"/>
    <property type="match status" value="1"/>
</dbReference>
<dbReference type="InterPro" id="IPR033872">
    <property type="entry name" value="nsLTP2"/>
</dbReference>
<comment type="caution">
    <text evidence="5">The sequence shown here is derived from an EMBL/GenBank/DDBJ whole genome shotgun (WGS) entry which is preliminary data.</text>
</comment>